<dbReference type="GO" id="GO:0005737">
    <property type="term" value="C:cytoplasm"/>
    <property type="evidence" value="ECO:0007669"/>
    <property type="project" value="UniProtKB-SubCell"/>
</dbReference>
<dbReference type="Proteomes" id="UP000602087">
    <property type="component" value="Unassembled WGS sequence"/>
</dbReference>
<evidence type="ECO:0000256" key="14">
    <source>
        <dbReference type="ARBA" id="ARBA00066879"/>
    </source>
</evidence>
<feature type="compositionally biased region" description="Acidic residues" evidence="16">
    <location>
        <begin position="384"/>
        <end position="393"/>
    </location>
</feature>
<feature type="compositionally biased region" description="Acidic residues" evidence="16">
    <location>
        <begin position="422"/>
        <end position="444"/>
    </location>
</feature>
<comment type="similarity">
    <text evidence="4">Belongs to the RNase E/G family.</text>
</comment>
<keyword evidence="5" id="KW-0963">Cytoplasm</keyword>
<feature type="compositionally biased region" description="Low complexity" evidence="16">
    <location>
        <begin position="311"/>
        <end position="325"/>
    </location>
</feature>
<dbReference type="SUPFAM" id="SSF50249">
    <property type="entry name" value="Nucleic acid-binding proteins"/>
    <property type="match status" value="1"/>
</dbReference>
<evidence type="ECO:0000256" key="15">
    <source>
        <dbReference type="ARBA" id="ARBA00072999"/>
    </source>
</evidence>
<feature type="compositionally biased region" description="Low complexity" evidence="16">
    <location>
        <begin position="504"/>
        <end position="517"/>
    </location>
</feature>
<feature type="compositionally biased region" description="Basic residues" evidence="16">
    <location>
        <begin position="398"/>
        <end position="412"/>
    </location>
</feature>
<dbReference type="NCBIfam" id="TIGR00757">
    <property type="entry name" value="RNaseEG"/>
    <property type="match status" value="1"/>
</dbReference>
<sequence>MTLDDNSTETNQTPAKKPARRRVTRQAAAPRAVTAEASPGTDSTPAPQAAASPVTDAAAEPARTAEAPAEKATTAPRRRGRATRSAAAATASEPAESAPSDDRAADADAADGAGATAVTAATDDAPPAKRPAARRSRSRKASSEAPAPEASAPEEAAPAAPEVERPALDVVASVEAMTTAASGESQETPAADDTEPAPRASRARRSRAAARKQAAPEPAPQADEVVSSPEDQQAAPVEHAEEPTEAPARSTRTRGSRRATRGSATSAVRTEEQSEEKQRAAAPTVEEAPATTDRTGEPETDDEARTEEPAARAPRTALLFQAPDPEAARPRRRRAQSPAGPPKPVVEDDTEDDESTEDATEPDRATPTDEAPAEERGTEAAAGSDDDTDDDTDANGSPRRRRRRGGRGRRNRGGSDNQRTDDDSDDEDDESTDGDDTAGDDGDQDAGQRRSRRRGRSAARGEADDETDTRDDESDAEDGEDHESGSSRRRRRRRRGSRSGEQDAAPAASAGRPARGRTGSDEVTALKGSTRLEAKRQRRREGRDAGRRRSIITEAEFLARRESVERSMIVRERNGRTQIAVLEDGVLVEHYVSQQSQASMAGNVYLGRVQNVLPSMEAAFVDVGKGRNAVLYAGEVNWDAVGLEGQPRRIEQALKSGDPVLVQVTKDPIGHKGARLTSQVTLAGRYLVYVPGGGMTGISRKLPDTERARLKKILREVVPETAGVIVRTAAEGASEAELRADIARLQAQWEAIEKKAKSASAPSLLQGEPDLAIRVVRDIFNDDFTSLTVSGDSAWSEISQYVDDLAPDLAERVKRWTSEKDVFSEARIDEQLAKGMDRKVWLPSGGSLVIDRTEAMTVVDVNTGKFTGSGGTLEETVTRNNLEAAEEIVRQLRLRDIGGIIVIDFIDMVLESNRDLVLRRLVECLGRDRTKHQVAEVTSLGLVQMTRKRVGQGLVEAFSETCDHCNGRGFIVHDEPNEKHHGGSAPTAPVASEGAAEPKRARRKRGGKDGAPESAGTVPVLPEAREAVKATLATIAAAAAHAHEHDEHDAAEQGDVLHAAPAGDGDASGEQLEPTPVAEVAADREERSDVGTGPVAERAAALDVVAEIRASREREASAADEATSPQAGTDV</sequence>
<feature type="compositionally biased region" description="Basic and acidic residues" evidence="16">
    <location>
        <begin position="361"/>
        <end position="378"/>
    </location>
</feature>
<evidence type="ECO:0000256" key="2">
    <source>
        <dbReference type="ARBA" id="ARBA00001947"/>
    </source>
</evidence>
<feature type="compositionally biased region" description="Polar residues" evidence="16">
    <location>
        <begin position="1"/>
        <end position="14"/>
    </location>
</feature>
<evidence type="ECO:0000256" key="12">
    <source>
        <dbReference type="ARBA" id="ARBA00022884"/>
    </source>
</evidence>
<dbReference type="PANTHER" id="PTHR30001:SF0">
    <property type="entry name" value="RIBONUCLEASE G"/>
    <property type="match status" value="1"/>
</dbReference>
<keyword evidence="8" id="KW-0479">Metal-binding</keyword>
<dbReference type="GO" id="GO:0003723">
    <property type="term" value="F:RNA binding"/>
    <property type="evidence" value="ECO:0007669"/>
    <property type="project" value="UniProtKB-KW"/>
</dbReference>
<keyword evidence="6" id="KW-0507">mRNA processing</keyword>
<dbReference type="FunFam" id="2.40.50.140:FF:000066">
    <property type="entry name" value="Ribonuclease E"/>
    <property type="match status" value="1"/>
</dbReference>
<dbReference type="RefSeq" id="WP_198732990.1">
    <property type="nucleotide sequence ID" value="NZ_JAEINH010000003.1"/>
</dbReference>
<feature type="compositionally biased region" description="Basic residues" evidence="16">
    <location>
        <begin position="201"/>
        <end position="210"/>
    </location>
</feature>
<dbReference type="InterPro" id="IPR004659">
    <property type="entry name" value="RNase_E/G"/>
</dbReference>
<dbReference type="InterPro" id="IPR003029">
    <property type="entry name" value="S1_domain"/>
</dbReference>
<feature type="compositionally biased region" description="Basic and acidic residues" evidence="16">
    <location>
        <begin position="530"/>
        <end position="547"/>
    </location>
</feature>
<evidence type="ECO:0000256" key="8">
    <source>
        <dbReference type="ARBA" id="ARBA00022723"/>
    </source>
</evidence>
<gene>
    <name evidence="18" type="ORF">JAV76_05385</name>
</gene>
<accession>A0A934M9C2</accession>
<evidence type="ECO:0000313" key="19">
    <source>
        <dbReference type="Proteomes" id="UP000602087"/>
    </source>
</evidence>
<dbReference type="InterPro" id="IPR012340">
    <property type="entry name" value="NA-bd_OB-fold"/>
</dbReference>
<protein>
    <recommendedName>
        <fullName evidence="15">Ribonuclease E</fullName>
        <ecNumber evidence="14">3.1.26.12</ecNumber>
    </recommendedName>
</protein>
<evidence type="ECO:0000256" key="10">
    <source>
        <dbReference type="ARBA" id="ARBA00022833"/>
    </source>
</evidence>
<feature type="compositionally biased region" description="Low complexity" evidence="16">
    <location>
        <begin position="143"/>
        <end position="161"/>
    </location>
</feature>
<evidence type="ECO:0000256" key="4">
    <source>
        <dbReference type="ARBA" id="ARBA00005522"/>
    </source>
</evidence>
<dbReference type="CDD" id="cd04453">
    <property type="entry name" value="S1_RNase_E"/>
    <property type="match status" value="1"/>
</dbReference>
<dbReference type="InterPro" id="IPR019307">
    <property type="entry name" value="RNA-bd_AU-1/RNase_E/G"/>
</dbReference>
<feature type="compositionally biased region" description="Low complexity" evidence="16">
    <location>
        <begin position="280"/>
        <end position="292"/>
    </location>
</feature>
<feature type="compositionally biased region" description="Acidic residues" evidence="16">
    <location>
        <begin position="463"/>
        <end position="481"/>
    </location>
</feature>
<comment type="subcellular location">
    <subcellularLocation>
        <location evidence="3">Cytoplasm</location>
    </subcellularLocation>
</comment>
<comment type="cofactor">
    <cofactor evidence="1">
        <name>Mg(2+)</name>
        <dbReference type="ChEBI" id="CHEBI:18420"/>
    </cofactor>
</comment>
<keyword evidence="10" id="KW-0862">Zinc</keyword>
<proteinExistence type="inferred from homology"/>
<evidence type="ECO:0000313" key="18">
    <source>
        <dbReference type="EMBL" id="MBI9114445.1"/>
    </source>
</evidence>
<feature type="compositionally biased region" description="Basic residues" evidence="16">
    <location>
        <begin position="487"/>
        <end position="497"/>
    </location>
</feature>
<dbReference type="GO" id="GO:0008995">
    <property type="term" value="F:ribonuclease E activity"/>
    <property type="evidence" value="ECO:0007669"/>
    <property type="project" value="UniProtKB-EC"/>
</dbReference>
<dbReference type="AlphaFoldDB" id="A0A934M9C2"/>
<keyword evidence="9" id="KW-0378">Hydrolase</keyword>
<dbReference type="PANTHER" id="PTHR30001">
    <property type="entry name" value="RIBONUCLEASE"/>
    <property type="match status" value="1"/>
</dbReference>
<feature type="compositionally biased region" description="Basic and acidic residues" evidence="16">
    <location>
        <begin position="269"/>
        <end position="279"/>
    </location>
</feature>
<keyword evidence="12" id="KW-0694">RNA-binding</keyword>
<feature type="compositionally biased region" description="Low complexity" evidence="16">
    <location>
        <begin position="57"/>
        <end position="75"/>
    </location>
</feature>
<evidence type="ECO:0000256" key="9">
    <source>
        <dbReference type="ARBA" id="ARBA00022801"/>
    </source>
</evidence>
<feature type="compositionally biased region" description="Polar residues" evidence="16">
    <location>
        <begin position="179"/>
        <end position="188"/>
    </location>
</feature>
<evidence type="ECO:0000256" key="16">
    <source>
        <dbReference type="SAM" id="MobiDB-lite"/>
    </source>
</evidence>
<keyword evidence="11" id="KW-0460">Magnesium</keyword>
<feature type="region of interest" description="Disordered" evidence="16">
    <location>
        <begin position="973"/>
        <end position="1022"/>
    </location>
</feature>
<feature type="compositionally biased region" description="Low complexity" evidence="16">
    <location>
        <begin position="211"/>
        <end position="222"/>
    </location>
</feature>
<feature type="compositionally biased region" description="Basic residues" evidence="16">
    <location>
        <begin position="251"/>
        <end position="260"/>
    </location>
</feature>
<feature type="compositionally biased region" description="Basic residues" evidence="16">
    <location>
        <begin position="131"/>
        <end position="140"/>
    </location>
</feature>
<dbReference type="EC" id="3.1.26.12" evidence="14"/>
<keyword evidence="7" id="KW-0819">tRNA processing</keyword>
<feature type="domain" description="S1 motif" evidence="17">
    <location>
        <begin position="602"/>
        <end position="685"/>
    </location>
</feature>
<dbReference type="GO" id="GO:0046872">
    <property type="term" value="F:metal ion binding"/>
    <property type="evidence" value="ECO:0007669"/>
    <property type="project" value="UniProtKB-KW"/>
</dbReference>
<reference evidence="18" key="1">
    <citation type="submission" date="2020-12" db="EMBL/GenBank/DDBJ databases">
        <title>Sanguibacter suaedae sp. nov., isolated from Suaeda aralocaspica.</title>
        <authorList>
            <person name="Ma Q."/>
        </authorList>
    </citation>
    <scope>NUCLEOTIDE SEQUENCE</scope>
    <source>
        <strain evidence="18">YZGR15</strain>
    </source>
</reference>
<evidence type="ECO:0000259" key="17">
    <source>
        <dbReference type="PROSITE" id="PS50126"/>
    </source>
</evidence>
<feature type="compositionally biased region" description="Acidic residues" evidence="16">
    <location>
        <begin position="347"/>
        <end position="360"/>
    </location>
</feature>
<evidence type="ECO:0000256" key="3">
    <source>
        <dbReference type="ARBA" id="ARBA00004496"/>
    </source>
</evidence>
<evidence type="ECO:0000256" key="11">
    <source>
        <dbReference type="ARBA" id="ARBA00022842"/>
    </source>
</evidence>
<dbReference type="GO" id="GO:0006364">
    <property type="term" value="P:rRNA processing"/>
    <property type="evidence" value="ECO:0007669"/>
    <property type="project" value="TreeGrafter"/>
</dbReference>
<evidence type="ECO:0000256" key="1">
    <source>
        <dbReference type="ARBA" id="ARBA00001946"/>
    </source>
</evidence>
<comment type="catalytic activity">
    <reaction evidence="13">
        <text>Endonucleolytic cleavage of single-stranded RNA in A- and U-rich regions.</text>
        <dbReference type="EC" id="3.1.26.12"/>
    </reaction>
</comment>
<keyword evidence="19" id="KW-1185">Reference proteome</keyword>
<evidence type="ECO:0000256" key="13">
    <source>
        <dbReference type="ARBA" id="ARBA00050524"/>
    </source>
</evidence>
<evidence type="ECO:0000256" key="6">
    <source>
        <dbReference type="ARBA" id="ARBA00022664"/>
    </source>
</evidence>
<feature type="region of interest" description="Disordered" evidence="16">
    <location>
        <begin position="1058"/>
        <end position="1131"/>
    </location>
</feature>
<organism evidence="18 19">
    <name type="scientific">Sanguibacter suaedae</name>
    <dbReference type="NCBI Taxonomy" id="2795737"/>
    <lineage>
        <taxon>Bacteria</taxon>
        <taxon>Bacillati</taxon>
        <taxon>Actinomycetota</taxon>
        <taxon>Actinomycetes</taxon>
        <taxon>Micrococcales</taxon>
        <taxon>Sanguibacteraceae</taxon>
        <taxon>Sanguibacter</taxon>
    </lineage>
</organism>
<comment type="cofactor">
    <cofactor evidence="2">
        <name>Zn(2+)</name>
        <dbReference type="ChEBI" id="CHEBI:29105"/>
    </cofactor>
</comment>
<name>A0A934M9C2_9MICO</name>
<evidence type="ECO:0000256" key="5">
    <source>
        <dbReference type="ARBA" id="ARBA00022490"/>
    </source>
</evidence>
<dbReference type="Gene3D" id="2.40.50.140">
    <property type="entry name" value="Nucleic acid-binding proteins"/>
    <property type="match status" value="1"/>
</dbReference>
<dbReference type="SMART" id="SM00316">
    <property type="entry name" value="S1"/>
    <property type="match status" value="1"/>
</dbReference>
<dbReference type="EMBL" id="JAEINH010000003">
    <property type="protein sequence ID" value="MBI9114445.1"/>
    <property type="molecule type" value="Genomic_DNA"/>
</dbReference>
<feature type="compositionally biased region" description="Low complexity" evidence="16">
    <location>
        <begin position="83"/>
        <end position="98"/>
    </location>
</feature>
<feature type="compositionally biased region" description="Low complexity" evidence="16">
    <location>
        <begin position="110"/>
        <end position="125"/>
    </location>
</feature>
<dbReference type="Pfam" id="PF10150">
    <property type="entry name" value="RNase_E_G"/>
    <property type="match status" value="1"/>
</dbReference>
<dbReference type="GO" id="GO:0008033">
    <property type="term" value="P:tRNA processing"/>
    <property type="evidence" value="ECO:0007669"/>
    <property type="project" value="UniProtKB-KW"/>
</dbReference>
<evidence type="ECO:0000256" key="7">
    <source>
        <dbReference type="ARBA" id="ARBA00022694"/>
    </source>
</evidence>
<dbReference type="GO" id="GO:0006397">
    <property type="term" value="P:mRNA processing"/>
    <property type="evidence" value="ECO:0007669"/>
    <property type="project" value="UniProtKB-KW"/>
</dbReference>
<dbReference type="PROSITE" id="PS50126">
    <property type="entry name" value="S1"/>
    <property type="match status" value="1"/>
</dbReference>
<comment type="caution">
    <text evidence="18">The sequence shown here is derived from an EMBL/GenBank/DDBJ whole genome shotgun (WGS) entry which is preliminary data.</text>
</comment>
<feature type="region of interest" description="Disordered" evidence="16">
    <location>
        <begin position="1"/>
        <end position="547"/>
    </location>
</feature>